<dbReference type="Proteomes" id="UP000516072">
    <property type="component" value="Chromosome"/>
</dbReference>
<evidence type="ECO:0000313" key="3">
    <source>
        <dbReference type="Proteomes" id="UP000516072"/>
    </source>
</evidence>
<dbReference type="SUPFAM" id="SSF54523">
    <property type="entry name" value="Pili subunits"/>
    <property type="match status" value="1"/>
</dbReference>
<accession>A0A7G1QAZ4</accession>
<dbReference type="NCBIfam" id="TIGR02532">
    <property type="entry name" value="IV_pilin_GFxxxE"/>
    <property type="match status" value="1"/>
</dbReference>
<dbReference type="AlphaFoldDB" id="A0A7G1QAZ4"/>
<dbReference type="InterPro" id="IPR012902">
    <property type="entry name" value="N_methyl_site"/>
</dbReference>
<evidence type="ECO:0000256" key="1">
    <source>
        <dbReference type="SAM" id="Phobius"/>
    </source>
</evidence>
<dbReference type="KEGG" id="ntg:NSCAC_1468"/>
<keyword evidence="1" id="KW-0472">Membrane</keyword>
<protein>
    <submittedName>
        <fullName evidence="2">Uncharacterized protein</fullName>
    </submittedName>
</protein>
<feature type="transmembrane region" description="Helical" evidence="1">
    <location>
        <begin position="12"/>
        <end position="33"/>
    </location>
</feature>
<dbReference type="Pfam" id="PF07963">
    <property type="entry name" value="N_methyl"/>
    <property type="match status" value="1"/>
</dbReference>
<dbReference type="EMBL" id="LR778175">
    <property type="protein sequence ID" value="CAB1277033.1"/>
    <property type="molecule type" value="Genomic_DNA"/>
</dbReference>
<dbReference type="PROSITE" id="PS00409">
    <property type="entry name" value="PROKAR_NTER_METHYL"/>
    <property type="match status" value="1"/>
</dbReference>
<evidence type="ECO:0000313" key="2">
    <source>
        <dbReference type="EMBL" id="CAB1277033.1"/>
    </source>
</evidence>
<proteinExistence type="predicted"/>
<keyword evidence="3" id="KW-1185">Reference proteome</keyword>
<name>A0A7G1QAZ4_9GAMM</name>
<keyword evidence="1" id="KW-0812">Transmembrane</keyword>
<reference evidence="2 3" key="1">
    <citation type="submission" date="2020-03" db="EMBL/GenBank/DDBJ databases">
        <authorList>
            <person name="Picone N."/>
        </authorList>
    </citation>
    <scope>NUCLEOTIDE SEQUENCE [LARGE SCALE GENOMIC DNA]</scope>
    <source>
        <strain evidence="2">NSCAC1</strain>
    </source>
</reference>
<organism evidence="2 3">
    <name type="scientific">Candidatus Nitrosacidococcus tergens</name>
    <dbReference type="NCBI Taxonomy" id="553981"/>
    <lineage>
        <taxon>Bacteria</taxon>
        <taxon>Pseudomonadati</taxon>
        <taxon>Pseudomonadota</taxon>
        <taxon>Gammaproteobacteria</taxon>
        <taxon>Chromatiales</taxon>
        <taxon>Chromatiaceae</taxon>
        <taxon>Candidatus Nitrosacidococcus</taxon>
    </lineage>
</organism>
<dbReference type="Gene3D" id="3.30.700.10">
    <property type="entry name" value="Glycoprotein, Type 4 Pilin"/>
    <property type="match status" value="1"/>
</dbReference>
<sequence>MTIQKNKSGFSLIELMTVVAIVGILTGIAIPQFQTYIDRVKNLQTIPIDDDYLD</sequence>
<gene>
    <name evidence="2" type="ORF">NSCAC_1468</name>
</gene>
<dbReference type="InterPro" id="IPR045584">
    <property type="entry name" value="Pilin-like"/>
</dbReference>
<dbReference type="RefSeq" id="WP_197744137.1">
    <property type="nucleotide sequence ID" value="NZ_LR778175.1"/>
</dbReference>
<keyword evidence="1" id="KW-1133">Transmembrane helix</keyword>